<evidence type="ECO:0000313" key="2">
    <source>
        <dbReference type="Proteomes" id="UP001054837"/>
    </source>
</evidence>
<gene>
    <name evidence="1" type="ORF">CDAR_211131</name>
</gene>
<reference evidence="1 2" key="1">
    <citation type="submission" date="2021-06" db="EMBL/GenBank/DDBJ databases">
        <title>Caerostris darwini draft genome.</title>
        <authorList>
            <person name="Kono N."/>
            <person name="Arakawa K."/>
        </authorList>
    </citation>
    <scope>NUCLEOTIDE SEQUENCE [LARGE SCALE GENOMIC DNA]</scope>
</reference>
<protein>
    <submittedName>
        <fullName evidence="1">Uncharacterized protein</fullName>
    </submittedName>
</protein>
<accession>A0AAV4PZ41</accession>
<dbReference type="AlphaFoldDB" id="A0AAV4PZ41"/>
<sequence>MATCLVSWSVPSTYVLLNFRTTTYHLLRIQDAFYYYFSSGSSSVRRDNNPNRDVKSDNNSLVLFQGLFFSGSFPVNVSHLLQNQNGRNKTDNRHTDLCHLFEENSIL</sequence>
<name>A0AAV4PZ41_9ARAC</name>
<comment type="caution">
    <text evidence="1">The sequence shown here is derived from an EMBL/GenBank/DDBJ whole genome shotgun (WGS) entry which is preliminary data.</text>
</comment>
<dbReference type="EMBL" id="BPLQ01003640">
    <property type="protein sequence ID" value="GIY02020.1"/>
    <property type="molecule type" value="Genomic_DNA"/>
</dbReference>
<keyword evidence="2" id="KW-1185">Reference proteome</keyword>
<dbReference type="Proteomes" id="UP001054837">
    <property type="component" value="Unassembled WGS sequence"/>
</dbReference>
<proteinExistence type="predicted"/>
<evidence type="ECO:0000313" key="1">
    <source>
        <dbReference type="EMBL" id="GIY02020.1"/>
    </source>
</evidence>
<organism evidence="1 2">
    <name type="scientific">Caerostris darwini</name>
    <dbReference type="NCBI Taxonomy" id="1538125"/>
    <lineage>
        <taxon>Eukaryota</taxon>
        <taxon>Metazoa</taxon>
        <taxon>Ecdysozoa</taxon>
        <taxon>Arthropoda</taxon>
        <taxon>Chelicerata</taxon>
        <taxon>Arachnida</taxon>
        <taxon>Araneae</taxon>
        <taxon>Araneomorphae</taxon>
        <taxon>Entelegynae</taxon>
        <taxon>Araneoidea</taxon>
        <taxon>Araneidae</taxon>
        <taxon>Caerostris</taxon>
    </lineage>
</organism>